<feature type="region of interest" description="Disordered" evidence="1">
    <location>
        <begin position="32"/>
        <end position="51"/>
    </location>
</feature>
<organism evidence="3 4">
    <name type="scientific">Anopheles minimus</name>
    <dbReference type="NCBI Taxonomy" id="112268"/>
    <lineage>
        <taxon>Eukaryota</taxon>
        <taxon>Metazoa</taxon>
        <taxon>Ecdysozoa</taxon>
        <taxon>Arthropoda</taxon>
        <taxon>Hexapoda</taxon>
        <taxon>Insecta</taxon>
        <taxon>Pterygota</taxon>
        <taxon>Neoptera</taxon>
        <taxon>Endopterygota</taxon>
        <taxon>Diptera</taxon>
        <taxon>Nematocera</taxon>
        <taxon>Culicoidea</taxon>
        <taxon>Culicidae</taxon>
        <taxon>Anophelinae</taxon>
        <taxon>Anopheles</taxon>
    </lineage>
</organism>
<name>A0A182WIZ9_9DIPT</name>
<keyword evidence="4" id="KW-1185">Reference proteome</keyword>
<dbReference type="AlphaFoldDB" id="A0A182WIZ9"/>
<reference evidence="4" key="1">
    <citation type="submission" date="2013-03" db="EMBL/GenBank/DDBJ databases">
        <title>The Genome Sequence of Anopheles minimus MINIMUS1.</title>
        <authorList>
            <consortium name="The Broad Institute Genomics Platform"/>
            <person name="Neafsey D.E."/>
            <person name="Walton C."/>
            <person name="Walker B."/>
            <person name="Young S.K."/>
            <person name="Zeng Q."/>
            <person name="Gargeya S."/>
            <person name="Fitzgerald M."/>
            <person name="Haas B."/>
            <person name="Abouelleil A."/>
            <person name="Allen A.W."/>
            <person name="Alvarado L."/>
            <person name="Arachchi H.M."/>
            <person name="Berlin A.M."/>
            <person name="Chapman S.B."/>
            <person name="Gainer-Dewar J."/>
            <person name="Goldberg J."/>
            <person name="Griggs A."/>
            <person name="Gujja S."/>
            <person name="Hansen M."/>
            <person name="Howarth C."/>
            <person name="Imamovic A."/>
            <person name="Ireland A."/>
            <person name="Larimer J."/>
            <person name="McCowan C."/>
            <person name="Murphy C."/>
            <person name="Pearson M."/>
            <person name="Poon T.W."/>
            <person name="Priest M."/>
            <person name="Roberts A."/>
            <person name="Saif S."/>
            <person name="Shea T."/>
            <person name="Sisk P."/>
            <person name="Sykes S."/>
            <person name="Wortman J."/>
            <person name="Nusbaum C."/>
            <person name="Birren B."/>
        </authorList>
    </citation>
    <scope>NUCLEOTIDE SEQUENCE [LARGE SCALE GENOMIC DNA]</scope>
    <source>
        <strain evidence="4">MINIMUS1</strain>
    </source>
</reference>
<dbReference type="Proteomes" id="UP000075920">
    <property type="component" value="Unassembled WGS sequence"/>
</dbReference>
<feature type="compositionally biased region" description="Low complexity" evidence="1">
    <location>
        <begin position="377"/>
        <end position="394"/>
    </location>
</feature>
<evidence type="ECO:0000256" key="2">
    <source>
        <dbReference type="SAM" id="SignalP"/>
    </source>
</evidence>
<sequence>MWKFSVAILLLAVHLTLANLAAESTVTSAKLINSAPPPPPPPPPATSLGSLYRSARDDYNSRRHCANCGPGYERDMRSYGRQTGVTGYYSGMGPIEDDRNWYYRPESFDDRYRGGVMQSSYSGTYRQPPYNMGYDYDRYMSRPDDRGYGYGYPGMAMRTSYYDGGASRMPYYADMMRGYGYRGNGYDNLDPQYAYYMMQRGNPNGMNNRDRFYGSQGYYDDRMSYGGQYDQKNFRPWDQTYSRPLSSSSSSLSSPSSSLSAHASYHVQSHPAPEAGYGGHTPGGHDQHSSGHLSASYRPGANQPQQRPQHNGSDRPDYSPSDATSNCCRNRHPDTASNAYPNQGGSYSAHNTGRPSALSYGGGDSAHRPSGSWNYVNSGTTTGTGDSNYGTNTGHVGVSINTHGSYGEPHGGPGQYPGGGGGGSGSGNAHEYVANRGSDHRRESENRQQSFAYGGRPRPASVGDTSYLMDRDDNHNNRVSTDQDSARPTNDDSDKRAKSDIESFTSEQSQEKDGNNAGSVQSQTPKTTPDT</sequence>
<feature type="compositionally biased region" description="Basic and acidic residues" evidence="1">
    <location>
        <begin position="437"/>
        <end position="446"/>
    </location>
</feature>
<proteinExistence type="predicted"/>
<evidence type="ECO:0000313" key="4">
    <source>
        <dbReference type="Proteomes" id="UP000075920"/>
    </source>
</evidence>
<dbReference type="EnsemblMetazoa" id="AMIN010353-RA">
    <property type="protein sequence ID" value="AMIN010353-PA"/>
    <property type="gene ID" value="AMIN010353"/>
</dbReference>
<accession>A0A182WIZ9</accession>
<feature type="compositionally biased region" description="Gly residues" evidence="1">
    <location>
        <begin position="409"/>
        <end position="426"/>
    </location>
</feature>
<feature type="compositionally biased region" description="Polar residues" evidence="1">
    <location>
        <begin position="302"/>
        <end position="311"/>
    </location>
</feature>
<keyword evidence="2" id="KW-0732">Signal</keyword>
<feature type="compositionally biased region" description="Polar residues" evidence="1">
    <location>
        <begin position="477"/>
        <end position="488"/>
    </location>
</feature>
<protein>
    <submittedName>
        <fullName evidence="3">Uncharacterized protein</fullName>
    </submittedName>
</protein>
<feature type="compositionally biased region" description="Low complexity" evidence="1">
    <location>
        <begin position="244"/>
        <end position="260"/>
    </location>
</feature>
<evidence type="ECO:0000256" key="1">
    <source>
        <dbReference type="SAM" id="MobiDB-lite"/>
    </source>
</evidence>
<feature type="compositionally biased region" description="Basic and acidic residues" evidence="1">
    <location>
        <begin position="489"/>
        <end position="501"/>
    </location>
</feature>
<feature type="compositionally biased region" description="Pro residues" evidence="1">
    <location>
        <begin position="35"/>
        <end position="45"/>
    </location>
</feature>
<dbReference type="VEuPathDB" id="VectorBase:AMIN010353"/>
<dbReference type="STRING" id="112268.A0A182WIZ9"/>
<feature type="compositionally biased region" description="Polar residues" evidence="1">
    <location>
        <begin position="516"/>
        <end position="531"/>
    </location>
</feature>
<feature type="signal peptide" evidence="2">
    <location>
        <begin position="1"/>
        <end position="18"/>
    </location>
</feature>
<evidence type="ECO:0000313" key="3">
    <source>
        <dbReference type="EnsemblMetazoa" id="AMIN010353-PA"/>
    </source>
</evidence>
<feature type="compositionally biased region" description="Polar residues" evidence="1">
    <location>
        <begin position="335"/>
        <end position="354"/>
    </location>
</feature>
<reference evidence="3" key="2">
    <citation type="submission" date="2020-05" db="UniProtKB">
        <authorList>
            <consortium name="EnsemblMetazoa"/>
        </authorList>
    </citation>
    <scope>IDENTIFICATION</scope>
    <source>
        <strain evidence="3">MINIMUS1</strain>
    </source>
</reference>
<feature type="chain" id="PRO_5008141434" evidence="2">
    <location>
        <begin position="19"/>
        <end position="531"/>
    </location>
</feature>
<feature type="region of interest" description="Disordered" evidence="1">
    <location>
        <begin position="240"/>
        <end position="531"/>
    </location>
</feature>